<evidence type="ECO:0000256" key="3">
    <source>
        <dbReference type="ARBA" id="ARBA00022723"/>
    </source>
</evidence>
<keyword evidence="4 9" id="KW-0863">Zinc-finger</keyword>
<reference evidence="12 13" key="1">
    <citation type="submission" date="2021-02" db="EMBL/GenBank/DDBJ databases">
        <title>Plant Genome Project.</title>
        <authorList>
            <person name="Zhang R.-G."/>
        </authorList>
    </citation>
    <scope>NUCLEOTIDE SEQUENCE [LARGE SCALE GENOMIC DNA]</scope>
    <source>
        <tissue evidence="12">Leaves</tissue>
    </source>
</reference>
<comment type="subcellular location">
    <subcellularLocation>
        <location evidence="1">Membrane</location>
        <topology evidence="1">Multi-pass membrane protein</topology>
    </subcellularLocation>
</comment>
<evidence type="ECO:0000313" key="12">
    <source>
        <dbReference type="EMBL" id="KAH7564703.1"/>
    </source>
</evidence>
<dbReference type="EMBL" id="JAFEMO010000009">
    <property type="protein sequence ID" value="KAH7564703.1"/>
    <property type="molecule type" value="Genomic_DNA"/>
</dbReference>
<keyword evidence="2" id="KW-0812">Transmembrane</keyword>
<protein>
    <recommendedName>
        <fullName evidence="11">RING-type domain-containing protein</fullName>
    </recommendedName>
</protein>
<organism evidence="12 13">
    <name type="scientific">Xanthoceras sorbifolium</name>
    <dbReference type="NCBI Taxonomy" id="99658"/>
    <lineage>
        <taxon>Eukaryota</taxon>
        <taxon>Viridiplantae</taxon>
        <taxon>Streptophyta</taxon>
        <taxon>Embryophyta</taxon>
        <taxon>Tracheophyta</taxon>
        <taxon>Spermatophyta</taxon>
        <taxon>Magnoliopsida</taxon>
        <taxon>eudicotyledons</taxon>
        <taxon>Gunneridae</taxon>
        <taxon>Pentapetalae</taxon>
        <taxon>rosids</taxon>
        <taxon>malvids</taxon>
        <taxon>Sapindales</taxon>
        <taxon>Sapindaceae</taxon>
        <taxon>Xanthoceroideae</taxon>
        <taxon>Xanthoceras</taxon>
    </lineage>
</organism>
<evidence type="ECO:0000256" key="4">
    <source>
        <dbReference type="ARBA" id="ARBA00022771"/>
    </source>
</evidence>
<sequence length="360" mass="40980">MEVSATASDSGVGISGSGLLLQAPLTTLLGYSTSVVVGESRSSSSSDDDDHQYHHHHHQEEEEELSIRIVENDDDLHQGGGVVGFNGPASSSSSSSSPSSSYQRYDVQLWAGWIEQILPFSLFLLLVFIRQHLQGFLVTVWVGAVMFISNDVLQKQTALKVISFYWWYWDEDLLCPLILIPPKKIPFFWHAIFVIAVNDTMVRQAAMVFKCMLLIYYKNNSRGHDFRKQGQMLNLVEYSLLLYRTLLPTPVWYRFFLNKEYGRFFSSLITGLYLTVKLTSVLEKVQRFFAALRALSCKEMHYGSYATSEQVNAAGDMCAICQEKIHAPVLLRCKHVFCEDCVSEWSILMPFLSYVNEKIF</sequence>
<evidence type="ECO:0000256" key="7">
    <source>
        <dbReference type="ARBA" id="ARBA00022989"/>
    </source>
</evidence>
<comment type="caution">
    <text evidence="12">The sequence shown here is derived from an EMBL/GenBank/DDBJ whole genome shotgun (WGS) entry which is preliminary data.</text>
</comment>
<dbReference type="InterPro" id="IPR001841">
    <property type="entry name" value="Znf_RING"/>
</dbReference>
<dbReference type="InterPro" id="IPR013083">
    <property type="entry name" value="Znf_RING/FYVE/PHD"/>
</dbReference>
<dbReference type="InterPro" id="IPR044235">
    <property type="entry name" value="RNFT1/2"/>
</dbReference>
<evidence type="ECO:0000259" key="11">
    <source>
        <dbReference type="PROSITE" id="PS50089"/>
    </source>
</evidence>
<dbReference type="Gene3D" id="3.30.40.10">
    <property type="entry name" value="Zinc/RING finger domain, C3HC4 (zinc finger)"/>
    <property type="match status" value="1"/>
</dbReference>
<evidence type="ECO:0000256" key="5">
    <source>
        <dbReference type="ARBA" id="ARBA00022786"/>
    </source>
</evidence>
<dbReference type="SUPFAM" id="SSF57850">
    <property type="entry name" value="RING/U-box"/>
    <property type="match status" value="1"/>
</dbReference>
<name>A0ABQ8HK50_9ROSI</name>
<evidence type="ECO:0000313" key="13">
    <source>
        <dbReference type="Proteomes" id="UP000827721"/>
    </source>
</evidence>
<dbReference type="InterPro" id="IPR017907">
    <property type="entry name" value="Znf_RING_CS"/>
</dbReference>
<keyword evidence="5" id="KW-0833">Ubl conjugation pathway</keyword>
<feature type="domain" description="RING-type" evidence="11">
    <location>
        <begin position="318"/>
        <end position="345"/>
    </location>
</feature>
<evidence type="ECO:0000256" key="10">
    <source>
        <dbReference type="SAM" id="MobiDB-lite"/>
    </source>
</evidence>
<keyword evidence="6" id="KW-0862">Zinc</keyword>
<proteinExistence type="predicted"/>
<dbReference type="PANTHER" id="PTHR15860">
    <property type="entry name" value="UNCHARACTERIZED RING FINGER-CONTAINING PROTEIN"/>
    <property type="match status" value="1"/>
</dbReference>
<dbReference type="PROSITE" id="PS50089">
    <property type="entry name" value="ZF_RING_2"/>
    <property type="match status" value="1"/>
</dbReference>
<evidence type="ECO:0000256" key="6">
    <source>
        <dbReference type="ARBA" id="ARBA00022833"/>
    </source>
</evidence>
<dbReference type="Pfam" id="PF00097">
    <property type="entry name" value="zf-C3HC4"/>
    <property type="match status" value="1"/>
</dbReference>
<evidence type="ECO:0000256" key="2">
    <source>
        <dbReference type="ARBA" id="ARBA00022692"/>
    </source>
</evidence>
<evidence type="ECO:0000256" key="9">
    <source>
        <dbReference type="PROSITE-ProRule" id="PRU00175"/>
    </source>
</evidence>
<keyword evidence="7" id="KW-1133">Transmembrane helix</keyword>
<evidence type="ECO:0000256" key="1">
    <source>
        <dbReference type="ARBA" id="ARBA00004141"/>
    </source>
</evidence>
<dbReference type="InterPro" id="IPR018957">
    <property type="entry name" value="Znf_C3HC4_RING-type"/>
</dbReference>
<keyword evidence="13" id="KW-1185">Reference proteome</keyword>
<keyword evidence="8" id="KW-0472">Membrane</keyword>
<accession>A0ABQ8HK50</accession>
<evidence type="ECO:0000256" key="8">
    <source>
        <dbReference type="ARBA" id="ARBA00023136"/>
    </source>
</evidence>
<keyword evidence="3" id="KW-0479">Metal-binding</keyword>
<dbReference type="PROSITE" id="PS00518">
    <property type="entry name" value="ZF_RING_1"/>
    <property type="match status" value="1"/>
</dbReference>
<dbReference type="PANTHER" id="PTHR15860:SF0">
    <property type="entry name" value="LP20373P"/>
    <property type="match status" value="1"/>
</dbReference>
<dbReference type="Proteomes" id="UP000827721">
    <property type="component" value="Unassembled WGS sequence"/>
</dbReference>
<gene>
    <name evidence="12" type="ORF">JRO89_XS09G0008600</name>
</gene>
<feature type="region of interest" description="Disordered" evidence="10">
    <location>
        <begin position="39"/>
        <end position="64"/>
    </location>
</feature>